<dbReference type="Pfam" id="PF13458">
    <property type="entry name" value="Peripla_BP_6"/>
    <property type="match status" value="1"/>
</dbReference>
<accession>A0A2N3PP97</accession>
<keyword evidence="7" id="KW-1185">Reference proteome</keyword>
<comment type="caution">
    <text evidence="6">The sequence shown here is derived from an EMBL/GenBank/DDBJ whole genome shotgun (WGS) entry which is preliminary data.</text>
</comment>
<evidence type="ECO:0000256" key="1">
    <source>
        <dbReference type="ARBA" id="ARBA00010062"/>
    </source>
</evidence>
<feature type="domain" description="Leucine-binding protein" evidence="5">
    <location>
        <begin position="50"/>
        <end position="371"/>
    </location>
</feature>
<gene>
    <name evidence="6" type="ORF">CWS72_22490</name>
</gene>
<dbReference type="PANTHER" id="PTHR30483">
    <property type="entry name" value="LEUCINE-SPECIFIC-BINDING PROTEIN"/>
    <property type="match status" value="1"/>
</dbReference>
<dbReference type="PANTHER" id="PTHR30483:SF6">
    <property type="entry name" value="PERIPLASMIC BINDING PROTEIN OF ABC TRANSPORTER FOR NATURAL AMINO ACIDS"/>
    <property type="match status" value="1"/>
</dbReference>
<comment type="similarity">
    <text evidence="1">Belongs to the leucine-binding protein family.</text>
</comment>
<evidence type="ECO:0000256" key="4">
    <source>
        <dbReference type="SAM" id="MobiDB-lite"/>
    </source>
</evidence>
<evidence type="ECO:0000256" key="3">
    <source>
        <dbReference type="ARBA" id="ARBA00022970"/>
    </source>
</evidence>
<evidence type="ECO:0000313" key="6">
    <source>
        <dbReference type="EMBL" id="PKU22239.1"/>
    </source>
</evidence>
<protein>
    <recommendedName>
        <fullName evidence="5">Leucine-binding protein domain-containing protein</fullName>
    </recommendedName>
</protein>
<organism evidence="6 7">
    <name type="scientific">Telmatospirillum siberiense</name>
    <dbReference type="NCBI Taxonomy" id="382514"/>
    <lineage>
        <taxon>Bacteria</taxon>
        <taxon>Pseudomonadati</taxon>
        <taxon>Pseudomonadota</taxon>
        <taxon>Alphaproteobacteria</taxon>
        <taxon>Rhodospirillales</taxon>
        <taxon>Rhodospirillaceae</taxon>
        <taxon>Telmatospirillum</taxon>
    </lineage>
</organism>
<evidence type="ECO:0000313" key="7">
    <source>
        <dbReference type="Proteomes" id="UP000233293"/>
    </source>
</evidence>
<evidence type="ECO:0000256" key="2">
    <source>
        <dbReference type="ARBA" id="ARBA00022729"/>
    </source>
</evidence>
<dbReference type="InterPro" id="IPR028082">
    <property type="entry name" value="Peripla_BP_I"/>
</dbReference>
<dbReference type="InterPro" id="IPR051010">
    <property type="entry name" value="BCAA_transport"/>
</dbReference>
<feature type="region of interest" description="Disordered" evidence="4">
    <location>
        <begin position="379"/>
        <end position="399"/>
    </location>
</feature>
<keyword evidence="2" id="KW-0732">Signal</keyword>
<name>A0A2N3PP97_9PROT</name>
<evidence type="ECO:0000259" key="5">
    <source>
        <dbReference type="Pfam" id="PF13458"/>
    </source>
</evidence>
<dbReference type="RefSeq" id="WP_101252898.1">
    <property type="nucleotide sequence ID" value="NZ_PIUM01000035.1"/>
</dbReference>
<dbReference type="Gene3D" id="3.40.50.2300">
    <property type="match status" value="2"/>
</dbReference>
<dbReference type="AlphaFoldDB" id="A0A2N3PP97"/>
<keyword evidence="3" id="KW-0813">Transport</keyword>
<sequence length="399" mass="44269">MRKLLLWAVALGLFVYLLSPQWQSLDRMGERRFAVLEHHPKELLVGVSWPFAVRRDGMADGLQLARDEINAGALTGGPPIRLIMRDDLDDWETARDIAMEFANTPEMSAVVGYDDDGVAIRASPIFEKSRLLHLCVNANSPAMTMHDYKYIVRTVQSTNKIAQFLAEAAATGGKARRVAMVWEEDAYGKDLAYQFRIAQDALGGQMVYQWPYPTEHTDFRLPVNQLKSVDADVILISGHDAEIADFLRKAQSVGLTTPILVASDLTSEIRQKAGSALANAQFLGLYDVAAATPENLKFVEKFRARYGRDPDTSAAQGYDALLLLAEAVRTTGSLNPLDLAFAIRFIPPWEGANGRYQFDGQGELMEKKLLLVAGSSKLLPEESHSPREEPKAPHTVRIR</sequence>
<reference evidence="7" key="1">
    <citation type="submission" date="2017-12" db="EMBL/GenBank/DDBJ databases">
        <title>Draft genome sequence of Telmatospirillum siberiense 26-4b1T, an acidotolerant peatland alphaproteobacterium potentially involved in sulfur cycling.</title>
        <authorList>
            <person name="Hausmann B."/>
            <person name="Pjevac P."/>
            <person name="Schreck K."/>
            <person name="Herbold C.W."/>
            <person name="Daims H."/>
            <person name="Wagner M."/>
            <person name="Pester M."/>
            <person name="Loy A."/>
        </authorList>
    </citation>
    <scope>NUCLEOTIDE SEQUENCE [LARGE SCALE GENOMIC DNA]</scope>
    <source>
        <strain evidence="7">26-4b1</strain>
    </source>
</reference>
<keyword evidence="3" id="KW-0029">Amino-acid transport</keyword>
<dbReference type="EMBL" id="PIUM01000035">
    <property type="protein sequence ID" value="PKU22239.1"/>
    <property type="molecule type" value="Genomic_DNA"/>
</dbReference>
<dbReference type="InterPro" id="IPR028081">
    <property type="entry name" value="Leu-bd"/>
</dbReference>
<feature type="compositionally biased region" description="Basic and acidic residues" evidence="4">
    <location>
        <begin position="379"/>
        <end position="392"/>
    </location>
</feature>
<dbReference type="SUPFAM" id="SSF53822">
    <property type="entry name" value="Periplasmic binding protein-like I"/>
    <property type="match status" value="1"/>
</dbReference>
<proteinExistence type="inferred from homology"/>
<dbReference type="GO" id="GO:0006865">
    <property type="term" value="P:amino acid transport"/>
    <property type="evidence" value="ECO:0007669"/>
    <property type="project" value="UniProtKB-KW"/>
</dbReference>
<dbReference type="OrthoDB" id="7374472at2"/>
<dbReference type="Proteomes" id="UP000233293">
    <property type="component" value="Unassembled WGS sequence"/>
</dbReference>